<protein>
    <recommendedName>
        <fullName evidence="2">Ribonuclease H1 N-terminal domain-containing protein</fullName>
    </recommendedName>
</protein>
<dbReference type="Proteomes" id="UP000092993">
    <property type="component" value="Unassembled WGS sequence"/>
</dbReference>
<dbReference type="AlphaFoldDB" id="A0A1C7M1B6"/>
<name>A0A1C7M1B6_GRIFR</name>
<proteinExistence type="predicted"/>
<feature type="compositionally biased region" description="Basic and acidic residues" evidence="1">
    <location>
        <begin position="1"/>
        <end position="12"/>
    </location>
</feature>
<reference evidence="3 4" key="1">
    <citation type="submission" date="2016-03" db="EMBL/GenBank/DDBJ databases">
        <title>Whole genome sequencing of Grifola frondosa 9006-11.</title>
        <authorList>
            <person name="Min B."/>
            <person name="Park H."/>
            <person name="Kim J.-G."/>
            <person name="Cho H."/>
            <person name="Oh Y.-L."/>
            <person name="Kong W.-S."/>
            <person name="Choi I.-G."/>
        </authorList>
    </citation>
    <scope>NUCLEOTIDE SEQUENCE [LARGE SCALE GENOMIC DNA]</scope>
    <source>
        <strain evidence="3 4">9006-11</strain>
    </source>
</reference>
<evidence type="ECO:0000256" key="1">
    <source>
        <dbReference type="SAM" id="MobiDB-lite"/>
    </source>
</evidence>
<feature type="domain" description="Ribonuclease H1 N-terminal" evidence="2">
    <location>
        <begin position="38"/>
        <end position="80"/>
    </location>
</feature>
<sequence length="180" mass="20251">MPSLPEDLRFSDLTHPNVHPSDPRLLAQGKRIKGPNAKYYVIWRGRRTGIFGNWALARALVRGYPQAAFAGYQSEADARRAFVEGPTSEELHLVNRPGSFDEFEDDQIEPGDIAFCNRIVSISLFSPRPTGRRVPTHTHPPIHAFLHLRSPPPLSVSHVSLRRRVNIIQIAPIRSFDSGM</sequence>
<dbReference type="InterPro" id="IPR009027">
    <property type="entry name" value="Ribosomal_bL9/RNase_H1_N"/>
</dbReference>
<dbReference type="Pfam" id="PF01693">
    <property type="entry name" value="Cauli_VI"/>
    <property type="match status" value="1"/>
</dbReference>
<comment type="caution">
    <text evidence="3">The sequence shown here is derived from an EMBL/GenBank/DDBJ whole genome shotgun (WGS) entry which is preliminary data.</text>
</comment>
<dbReference type="InterPro" id="IPR037056">
    <property type="entry name" value="RNase_H1_N_sf"/>
</dbReference>
<evidence type="ECO:0000259" key="2">
    <source>
        <dbReference type="Pfam" id="PF01693"/>
    </source>
</evidence>
<gene>
    <name evidence="3" type="ORF">A0H81_09425</name>
</gene>
<evidence type="ECO:0000313" key="3">
    <source>
        <dbReference type="EMBL" id="OBZ70528.1"/>
    </source>
</evidence>
<evidence type="ECO:0000313" key="4">
    <source>
        <dbReference type="Proteomes" id="UP000092993"/>
    </source>
</evidence>
<dbReference type="OrthoDB" id="2730695at2759"/>
<dbReference type="EMBL" id="LUGG01000013">
    <property type="protein sequence ID" value="OBZ70528.1"/>
    <property type="molecule type" value="Genomic_DNA"/>
</dbReference>
<organism evidence="3 4">
    <name type="scientific">Grifola frondosa</name>
    <name type="common">Maitake</name>
    <name type="synonym">Polyporus frondosus</name>
    <dbReference type="NCBI Taxonomy" id="5627"/>
    <lineage>
        <taxon>Eukaryota</taxon>
        <taxon>Fungi</taxon>
        <taxon>Dikarya</taxon>
        <taxon>Basidiomycota</taxon>
        <taxon>Agaricomycotina</taxon>
        <taxon>Agaricomycetes</taxon>
        <taxon>Polyporales</taxon>
        <taxon>Grifolaceae</taxon>
        <taxon>Grifola</taxon>
    </lineage>
</organism>
<accession>A0A1C7M1B6</accession>
<dbReference type="InterPro" id="IPR011320">
    <property type="entry name" value="RNase_H1_N"/>
</dbReference>
<dbReference type="Gene3D" id="3.40.970.10">
    <property type="entry name" value="Ribonuclease H1, N-terminal domain"/>
    <property type="match status" value="1"/>
</dbReference>
<keyword evidence="4" id="KW-1185">Reference proteome</keyword>
<dbReference type="SUPFAM" id="SSF55658">
    <property type="entry name" value="L9 N-domain-like"/>
    <property type="match status" value="1"/>
</dbReference>
<feature type="region of interest" description="Disordered" evidence="1">
    <location>
        <begin position="1"/>
        <end position="26"/>
    </location>
</feature>